<accession>A0A6A6RMW4</accession>
<name>A0A6A6RMW4_9PLEO</name>
<keyword evidence="2" id="KW-1185">Reference proteome</keyword>
<organism evidence="1 2">
    <name type="scientific">Massarina eburnea CBS 473.64</name>
    <dbReference type="NCBI Taxonomy" id="1395130"/>
    <lineage>
        <taxon>Eukaryota</taxon>
        <taxon>Fungi</taxon>
        <taxon>Dikarya</taxon>
        <taxon>Ascomycota</taxon>
        <taxon>Pezizomycotina</taxon>
        <taxon>Dothideomycetes</taxon>
        <taxon>Pleosporomycetidae</taxon>
        <taxon>Pleosporales</taxon>
        <taxon>Massarineae</taxon>
        <taxon>Massarinaceae</taxon>
        <taxon>Massarina</taxon>
    </lineage>
</organism>
<dbReference type="EMBL" id="MU006798">
    <property type="protein sequence ID" value="KAF2636497.1"/>
    <property type="molecule type" value="Genomic_DNA"/>
</dbReference>
<evidence type="ECO:0000313" key="1">
    <source>
        <dbReference type="EMBL" id="KAF2636497.1"/>
    </source>
</evidence>
<gene>
    <name evidence="1" type="ORF">P280DRAFT_510450</name>
</gene>
<dbReference type="Gene3D" id="3.80.10.10">
    <property type="entry name" value="Ribonuclease Inhibitor"/>
    <property type="match status" value="1"/>
</dbReference>
<reference evidence="1" key="1">
    <citation type="journal article" date="2020" name="Stud. Mycol.">
        <title>101 Dothideomycetes genomes: a test case for predicting lifestyles and emergence of pathogens.</title>
        <authorList>
            <person name="Haridas S."/>
            <person name="Albert R."/>
            <person name="Binder M."/>
            <person name="Bloem J."/>
            <person name="Labutti K."/>
            <person name="Salamov A."/>
            <person name="Andreopoulos B."/>
            <person name="Baker S."/>
            <person name="Barry K."/>
            <person name="Bills G."/>
            <person name="Bluhm B."/>
            <person name="Cannon C."/>
            <person name="Castanera R."/>
            <person name="Culley D."/>
            <person name="Daum C."/>
            <person name="Ezra D."/>
            <person name="Gonzalez J."/>
            <person name="Henrissat B."/>
            <person name="Kuo A."/>
            <person name="Liang C."/>
            <person name="Lipzen A."/>
            <person name="Lutzoni F."/>
            <person name="Magnuson J."/>
            <person name="Mondo S."/>
            <person name="Nolan M."/>
            <person name="Ohm R."/>
            <person name="Pangilinan J."/>
            <person name="Park H.-J."/>
            <person name="Ramirez L."/>
            <person name="Alfaro M."/>
            <person name="Sun H."/>
            <person name="Tritt A."/>
            <person name="Yoshinaga Y."/>
            <person name="Zwiers L.-H."/>
            <person name="Turgeon B."/>
            <person name="Goodwin S."/>
            <person name="Spatafora J."/>
            <person name="Crous P."/>
            <person name="Grigoriev I."/>
        </authorList>
    </citation>
    <scope>NUCLEOTIDE SEQUENCE</scope>
    <source>
        <strain evidence="1">CBS 473.64</strain>
    </source>
</reference>
<protein>
    <submittedName>
        <fullName evidence="1">Uncharacterized protein</fullName>
    </submittedName>
</protein>
<sequence length="382" mass="44491">MSSRLTQLPNELLYLIFDQVTSCVDEDHDYGEDLKSLRLTSKEIKFKVTPYFALEYCKTVHVWVEPGGFRRAHEIVAKPEFQKAILQIHIEPGDTSHDAYVSAGGRFWRDLCLLLRNAIKLNSVYINDYQHERVRELVMEALSLYDIHLMKLVYFDKCRNIHQFPIHSICSAPEHFALFDYLRVLTLRGITVGDYPIASRTTLYDLLISVPRLERLQLEGDYTDETGDLIAHITATLPHLRHLDSLDLSNMAMTTQQFIALITSCPKSLRSLKLIWIYLSTLPWDVAFDAMATHLDLDELVAVHLNEPQLEIDWYEFYRERPNDISIPPSEGALEEEEWVTLVHPPPSYTYPDLYIQDTATERVNDWLVRLNDLYEYTPVLW</sequence>
<dbReference type="AlphaFoldDB" id="A0A6A6RMW4"/>
<dbReference type="SUPFAM" id="SSF52047">
    <property type="entry name" value="RNI-like"/>
    <property type="match status" value="1"/>
</dbReference>
<proteinExistence type="predicted"/>
<dbReference type="Proteomes" id="UP000799753">
    <property type="component" value="Unassembled WGS sequence"/>
</dbReference>
<dbReference type="InterPro" id="IPR032675">
    <property type="entry name" value="LRR_dom_sf"/>
</dbReference>
<evidence type="ECO:0000313" key="2">
    <source>
        <dbReference type="Proteomes" id="UP000799753"/>
    </source>
</evidence>